<keyword evidence="3" id="KW-0285">Flavoprotein</keyword>
<protein>
    <submittedName>
        <fullName evidence="7">FAD dependent oxidoreductase</fullName>
    </submittedName>
</protein>
<dbReference type="PANTHER" id="PTHR10961:SF26">
    <property type="entry name" value="L-SACCHAROPINE OXIDASE"/>
    <property type="match status" value="1"/>
</dbReference>
<dbReference type="PROSITE" id="PS51257">
    <property type="entry name" value="PROKAR_LIPOPROTEIN"/>
    <property type="match status" value="1"/>
</dbReference>
<name>A0ABR4LGR5_9EURO</name>
<dbReference type="InterPro" id="IPR006076">
    <property type="entry name" value="FAD-dep_OxRdtase"/>
</dbReference>
<gene>
    <name evidence="7" type="ORF">BJX67DRAFT_391143</name>
</gene>
<evidence type="ECO:0000256" key="1">
    <source>
        <dbReference type="ARBA" id="ARBA00001974"/>
    </source>
</evidence>
<keyword evidence="5" id="KW-0560">Oxidoreductase</keyword>
<dbReference type="Pfam" id="PF01266">
    <property type="entry name" value="DAO"/>
    <property type="match status" value="1"/>
</dbReference>
<dbReference type="Proteomes" id="UP001610432">
    <property type="component" value="Unassembled WGS sequence"/>
</dbReference>
<evidence type="ECO:0000313" key="8">
    <source>
        <dbReference type="Proteomes" id="UP001610432"/>
    </source>
</evidence>
<evidence type="ECO:0000256" key="2">
    <source>
        <dbReference type="ARBA" id="ARBA00010989"/>
    </source>
</evidence>
<dbReference type="GeneID" id="98149800"/>
<dbReference type="RefSeq" id="XP_070881612.1">
    <property type="nucleotide sequence ID" value="XM_071034728.1"/>
</dbReference>
<accession>A0ABR4LGR5</accession>
<comment type="caution">
    <text evidence="7">The sequence shown here is derived from an EMBL/GenBank/DDBJ whole genome shotgun (WGS) entry which is preliminary data.</text>
</comment>
<comment type="similarity">
    <text evidence="2">Belongs to the MSOX/MTOX family.</text>
</comment>
<proteinExistence type="inferred from homology"/>
<reference evidence="7 8" key="1">
    <citation type="submission" date="2024-07" db="EMBL/GenBank/DDBJ databases">
        <title>Section-level genome sequencing and comparative genomics of Aspergillus sections Usti and Cavernicolus.</title>
        <authorList>
            <consortium name="Lawrence Berkeley National Laboratory"/>
            <person name="Nybo J.L."/>
            <person name="Vesth T.C."/>
            <person name="Theobald S."/>
            <person name="Frisvad J.C."/>
            <person name="Larsen T.O."/>
            <person name="Kjaerboelling I."/>
            <person name="Rothschild-Mancinelli K."/>
            <person name="Lyhne E.K."/>
            <person name="Kogle M.E."/>
            <person name="Barry K."/>
            <person name="Clum A."/>
            <person name="Na H."/>
            <person name="Ledsgaard L."/>
            <person name="Lin J."/>
            <person name="Lipzen A."/>
            <person name="Kuo A."/>
            <person name="Riley R."/>
            <person name="Mondo S."/>
            <person name="Labutti K."/>
            <person name="Haridas S."/>
            <person name="Pangalinan J."/>
            <person name="Salamov A.A."/>
            <person name="Simmons B.A."/>
            <person name="Magnuson J.K."/>
            <person name="Chen J."/>
            <person name="Drula E."/>
            <person name="Henrissat B."/>
            <person name="Wiebenga A."/>
            <person name="Lubbers R.J."/>
            <person name="Gomes A.C."/>
            <person name="Macurrencykelacurrency M.R."/>
            <person name="Stajich J."/>
            <person name="Grigoriev I.V."/>
            <person name="Mortensen U.H."/>
            <person name="De Vries R.P."/>
            <person name="Baker S.E."/>
            <person name="Andersen M.R."/>
        </authorList>
    </citation>
    <scope>NUCLEOTIDE SEQUENCE [LARGE SCALE GENOMIC DNA]</scope>
    <source>
        <strain evidence="7 8">CBS 449.75</strain>
    </source>
</reference>
<sequence>MTATDKATQSILIIGAGCFGLSTAHHLASSGYPNITVLDKDSEVPSRFSAANDLNKIIRAEYADPFYTDLALEAIQKWQTDPLYKPHYHQTGFLNVVSNAAPPETKHVIEKYLASIENHAAFRDQVRRVNGPAEIKDLVPAFTGPVDGWSGYYNKLAGYSHSANTLKAVHAACLTKGVKFRLGKADGEVESLLYASSSRQGSTACVGARSRGGKVYLADRTILAMGANVPTLIPSIGKQMTGRCWGVAHIQLTAEEARQLGGIPVTNVRDLAFFFEPDRETNKLKFCHMGGAFTNFAGSKDGLSLPFSSISESRFIPADDECYIRRLLREVLPRFAERPLIDQHLCWIADSHNSDYVIDFVPGTGASLVVLSGDSGHGFKMMPIFGRFVQELLDDGRQSQAKWRWKESKPKTGSVWRSGDSQELAGLARARL</sequence>
<dbReference type="InterPro" id="IPR036188">
    <property type="entry name" value="FAD/NAD-bd_sf"/>
</dbReference>
<feature type="domain" description="FAD dependent oxidoreductase" evidence="6">
    <location>
        <begin position="11"/>
        <end position="391"/>
    </location>
</feature>
<organism evidence="7 8">
    <name type="scientific">Aspergillus lucknowensis</name>
    <dbReference type="NCBI Taxonomy" id="176173"/>
    <lineage>
        <taxon>Eukaryota</taxon>
        <taxon>Fungi</taxon>
        <taxon>Dikarya</taxon>
        <taxon>Ascomycota</taxon>
        <taxon>Pezizomycotina</taxon>
        <taxon>Eurotiomycetes</taxon>
        <taxon>Eurotiomycetidae</taxon>
        <taxon>Eurotiales</taxon>
        <taxon>Aspergillaceae</taxon>
        <taxon>Aspergillus</taxon>
        <taxon>Aspergillus subgen. Nidulantes</taxon>
    </lineage>
</organism>
<evidence type="ECO:0000256" key="5">
    <source>
        <dbReference type="ARBA" id="ARBA00023002"/>
    </source>
</evidence>
<dbReference type="Gene3D" id="3.30.9.10">
    <property type="entry name" value="D-Amino Acid Oxidase, subunit A, domain 2"/>
    <property type="match status" value="1"/>
</dbReference>
<evidence type="ECO:0000256" key="4">
    <source>
        <dbReference type="ARBA" id="ARBA00022827"/>
    </source>
</evidence>
<keyword evidence="8" id="KW-1185">Reference proteome</keyword>
<dbReference type="InterPro" id="IPR045170">
    <property type="entry name" value="MTOX"/>
</dbReference>
<comment type="cofactor">
    <cofactor evidence="1">
        <name>FAD</name>
        <dbReference type="ChEBI" id="CHEBI:57692"/>
    </cofactor>
</comment>
<evidence type="ECO:0000259" key="6">
    <source>
        <dbReference type="Pfam" id="PF01266"/>
    </source>
</evidence>
<dbReference type="SUPFAM" id="SSF51905">
    <property type="entry name" value="FAD/NAD(P)-binding domain"/>
    <property type="match status" value="1"/>
</dbReference>
<dbReference type="EMBL" id="JBFXLQ010000064">
    <property type="protein sequence ID" value="KAL2862633.1"/>
    <property type="molecule type" value="Genomic_DNA"/>
</dbReference>
<evidence type="ECO:0000256" key="3">
    <source>
        <dbReference type="ARBA" id="ARBA00022630"/>
    </source>
</evidence>
<dbReference type="Gene3D" id="3.50.50.60">
    <property type="entry name" value="FAD/NAD(P)-binding domain"/>
    <property type="match status" value="1"/>
</dbReference>
<dbReference type="PANTHER" id="PTHR10961">
    <property type="entry name" value="PEROXISOMAL SARCOSINE OXIDASE"/>
    <property type="match status" value="1"/>
</dbReference>
<evidence type="ECO:0000313" key="7">
    <source>
        <dbReference type="EMBL" id="KAL2862633.1"/>
    </source>
</evidence>
<keyword evidence="4" id="KW-0274">FAD</keyword>